<dbReference type="Gene3D" id="3.40.50.2300">
    <property type="match status" value="1"/>
</dbReference>
<keyword evidence="4" id="KW-1185">Reference proteome</keyword>
<evidence type="ECO:0000259" key="2">
    <source>
        <dbReference type="Pfam" id="PF16968"/>
    </source>
</evidence>
<dbReference type="InterPro" id="IPR011006">
    <property type="entry name" value="CheY-like_superfamily"/>
</dbReference>
<name>A0A1I4M8K4_9GAMM</name>
<dbReference type="STRING" id="488535.SAMN04487963_0914"/>
<sequence length="400" mass="44448">MENQDIIVCVADDLGLRVWLERTLDGAWPIEFVASSDLNRVIKMVEATHSCLVFVTFDEAQPDRSLRVISALVKSYPSLNVVTLAKRVTQEQLLKSMRAGARDCFLSDSDTEEMRAQVKALLTREKAPAASQGKASAPSHRAVVNLLTGVSSTVDTRFVTQSYAFAAAKRHPGKRILAIDTAATERHVFYLDSNNRLTLNDLLVSSDTLDETLVDTALEEYVPGLRMLAGNLPLKSLTEERSTDLFIAFSQLMQMFDSIVINVDPLLADFWIKVIGLQVSNLVMTIHPVVEQAHLAREKLQSWDAELSERCNRLLLVDGYEDKVPPGLDQLESAVGVPSLGALPLDWANRLLAMNAGIPVHTLPRRSAFNRKFESLLKRADEQRAAQRKQTRSKEAQGRA</sequence>
<gene>
    <name evidence="3" type="ORF">SAMN04487963_0914</name>
</gene>
<evidence type="ECO:0000256" key="1">
    <source>
        <dbReference type="SAM" id="MobiDB-lite"/>
    </source>
</evidence>
<accession>A0A1I4M8K4</accession>
<dbReference type="EMBL" id="FOUE01000001">
    <property type="protein sequence ID" value="SFL99490.1"/>
    <property type="molecule type" value="Genomic_DNA"/>
</dbReference>
<evidence type="ECO:0000313" key="3">
    <source>
        <dbReference type="EMBL" id="SFL99490.1"/>
    </source>
</evidence>
<dbReference type="AlphaFoldDB" id="A0A1I4M8K4"/>
<protein>
    <submittedName>
        <fullName evidence="3">Pilus assembly protein CpaE</fullName>
    </submittedName>
</protein>
<dbReference type="Gene3D" id="3.40.50.300">
    <property type="entry name" value="P-loop containing nucleotide triphosphate hydrolases"/>
    <property type="match status" value="1"/>
</dbReference>
<dbReference type="InterPro" id="IPR031580">
    <property type="entry name" value="TadZ_N"/>
</dbReference>
<reference evidence="4" key="1">
    <citation type="submission" date="2016-10" db="EMBL/GenBank/DDBJ databases">
        <authorList>
            <person name="Varghese N."/>
            <person name="Submissions S."/>
        </authorList>
    </citation>
    <scope>NUCLEOTIDE SEQUENCE [LARGE SCALE GENOMIC DNA]</scope>
    <source>
        <strain evidence="4">CGMCC 1.7061</strain>
    </source>
</reference>
<proteinExistence type="predicted"/>
<organism evidence="3 4">
    <name type="scientific">Marinobacter zhejiangensis</name>
    <dbReference type="NCBI Taxonomy" id="488535"/>
    <lineage>
        <taxon>Bacteria</taxon>
        <taxon>Pseudomonadati</taxon>
        <taxon>Pseudomonadota</taxon>
        <taxon>Gammaproteobacteria</taxon>
        <taxon>Pseudomonadales</taxon>
        <taxon>Marinobacteraceae</taxon>
        <taxon>Marinobacter</taxon>
    </lineage>
</organism>
<feature type="region of interest" description="Disordered" evidence="1">
    <location>
        <begin position="380"/>
        <end position="400"/>
    </location>
</feature>
<dbReference type="SUPFAM" id="SSF52172">
    <property type="entry name" value="CheY-like"/>
    <property type="match status" value="1"/>
</dbReference>
<dbReference type="Pfam" id="PF16968">
    <property type="entry name" value="TadZ_N"/>
    <property type="match status" value="1"/>
</dbReference>
<dbReference type="Proteomes" id="UP000198519">
    <property type="component" value="Unassembled WGS sequence"/>
</dbReference>
<feature type="domain" description="Pilus assembly protein TadZ N-terminal" evidence="2">
    <location>
        <begin position="8"/>
        <end position="123"/>
    </location>
</feature>
<dbReference type="SUPFAM" id="SSF52540">
    <property type="entry name" value="P-loop containing nucleoside triphosphate hydrolases"/>
    <property type="match status" value="1"/>
</dbReference>
<dbReference type="OrthoDB" id="5813333at2"/>
<evidence type="ECO:0000313" key="4">
    <source>
        <dbReference type="Proteomes" id="UP000198519"/>
    </source>
</evidence>
<dbReference type="InterPro" id="IPR027417">
    <property type="entry name" value="P-loop_NTPase"/>
</dbReference>
<dbReference type="RefSeq" id="WP_092020674.1">
    <property type="nucleotide sequence ID" value="NZ_FOUE01000001.1"/>
</dbReference>